<reference evidence="8" key="1">
    <citation type="journal article" date="2019" name="Int. J. Syst. Evol. Microbiol.">
        <title>The Global Catalogue of Microorganisms (GCM) 10K type strain sequencing project: providing services to taxonomists for standard genome sequencing and annotation.</title>
        <authorList>
            <consortium name="The Broad Institute Genomics Platform"/>
            <consortium name="The Broad Institute Genome Sequencing Center for Infectious Disease"/>
            <person name="Wu L."/>
            <person name="Ma J."/>
        </authorList>
    </citation>
    <scope>NUCLEOTIDE SEQUENCE [LARGE SCALE GENOMIC DNA]</scope>
    <source>
        <strain evidence="8">JCM 18715</strain>
    </source>
</reference>
<dbReference type="SUPFAM" id="SSF161084">
    <property type="entry name" value="MAPEG domain-like"/>
    <property type="match status" value="1"/>
</dbReference>
<dbReference type="InterPro" id="IPR001129">
    <property type="entry name" value="Membr-assoc_MAPEG"/>
</dbReference>
<feature type="chain" id="PRO_5046769545" evidence="6">
    <location>
        <begin position="20"/>
        <end position="128"/>
    </location>
</feature>
<keyword evidence="3 5" id="KW-1133">Transmembrane helix</keyword>
<evidence type="ECO:0000256" key="4">
    <source>
        <dbReference type="ARBA" id="ARBA00023136"/>
    </source>
</evidence>
<keyword evidence="6" id="KW-0732">Signal</keyword>
<proteinExistence type="predicted"/>
<dbReference type="RefSeq" id="WP_345531346.1">
    <property type="nucleotide sequence ID" value="NZ_BAABLD010000002.1"/>
</dbReference>
<evidence type="ECO:0000256" key="6">
    <source>
        <dbReference type="SAM" id="SignalP"/>
    </source>
</evidence>
<comment type="caution">
    <text evidence="7">The sequence shown here is derived from an EMBL/GenBank/DDBJ whole genome shotgun (WGS) entry which is preliminary data.</text>
</comment>
<keyword evidence="8" id="KW-1185">Reference proteome</keyword>
<sequence length="128" mass="13935">MNQIWLCLLITCFMPYLFAAAAKASGASGGRRYDNSDPRTWLAGLSGWPARAQAAQANSWEALAIFIAGLVAALHGGVPEADIVFWSWWFVVARVIYGALYIANLATARSVVWLLAVYAPLHLIARVL</sequence>
<gene>
    <name evidence="7" type="ORF">GCM10025770_05930</name>
</gene>
<keyword evidence="2 5" id="KW-0812">Transmembrane</keyword>
<feature type="signal peptide" evidence="6">
    <location>
        <begin position="1"/>
        <end position="19"/>
    </location>
</feature>
<organism evidence="7 8">
    <name type="scientific">Viridibacterium curvum</name>
    <dbReference type="NCBI Taxonomy" id="1101404"/>
    <lineage>
        <taxon>Bacteria</taxon>
        <taxon>Pseudomonadati</taxon>
        <taxon>Pseudomonadota</taxon>
        <taxon>Betaproteobacteria</taxon>
        <taxon>Rhodocyclales</taxon>
        <taxon>Rhodocyclaceae</taxon>
        <taxon>Viridibacterium</taxon>
    </lineage>
</organism>
<accession>A0ABP9QCC4</accession>
<dbReference type="PANTHER" id="PTHR35371">
    <property type="entry name" value="INNER MEMBRANE PROTEIN"/>
    <property type="match status" value="1"/>
</dbReference>
<feature type="transmembrane region" description="Helical" evidence="5">
    <location>
        <begin position="83"/>
        <end position="103"/>
    </location>
</feature>
<dbReference type="EMBL" id="BAABLD010000002">
    <property type="protein sequence ID" value="GAA5159524.1"/>
    <property type="molecule type" value="Genomic_DNA"/>
</dbReference>
<dbReference type="Proteomes" id="UP001500547">
    <property type="component" value="Unassembled WGS sequence"/>
</dbReference>
<feature type="transmembrane region" description="Helical" evidence="5">
    <location>
        <begin position="110"/>
        <end position="127"/>
    </location>
</feature>
<evidence type="ECO:0000256" key="2">
    <source>
        <dbReference type="ARBA" id="ARBA00022692"/>
    </source>
</evidence>
<evidence type="ECO:0000256" key="5">
    <source>
        <dbReference type="SAM" id="Phobius"/>
    </source>
</evidence>
<protein>
    <submittedName>
        <fullName evidence="7">MAPEG family protein</fullName>
    </submittedName>
</protein>
<dbReference type="InterPro" id="IPR023352">
    <property type="entry name" value="MAPEG-like_dom_sf"/>
</dbReference>
<dbReference type="Pfam" id="PF01124">
    <property type="entry name" value="MAPEG"/>
    <property type="match status" value="1"/>
</dbReference>
<dbReference type="PANTHER" id="PTHR35371:SF1">
    <property type="entry name" value="BLR7753 PROTEIN"/>
    <property type="match status" value="1"/>
</dbReference>
<name>A0ABP9QCC4_9RHOO</name>
<evidence type="ECO:0000256" key="3">
    <source>
        <dbReference type="ARBA" id="ARBA00022989"/>
    </source>
</evidence>
<evidence type="ECO:0000256" key="1">
    <source>
        <dbReference type="ARBA" id="ARBA00004370"/>
    </source>
</evidence>
<evidence type="ECO:0000313" key="7">
    <source>
        <dbReference type="EMBL" id="GAA5159524.1"/>
    </source>
</evidence>
<keyword evidence="4 5" id="KW-0472">Membrane</keyword>
<comment type="subcellular location">
    <subcellularLocation>
        <location evidence="1">Membrane</location>
    </subcellularLocation>
</comment>
<evidence type="ECO:0000313" key="8">
    <source>
        <dbReference type="Proteomes" id="UP001500547"/>
    </source>
</evidence>
<dbReference type="Gene3D" id="1.20.120.550">
    <property type="entry name" value="Membrane associated eicosanoid/glutathione metabolism-like domain"/>
    <property type="match status" value="1"/>
</dbReference>